<dbReference type="Pfam" id="PF17996">
    <property type="entry name" value="CE2_N"/>
    <property type="match status" value="1"/>
</dbReference>
<dbReference type="Proteomes" id="UP000605846">
    <property type="component" value="Unassembled WGS sequence"/>
</dbReference>
<keyword evidence="4" id="KW-1185">Reference proteome</keyword>
<proteinExistence type="predicted"/>
<organism evidence="3 4">
    <name type="scientific">Apophysomyces ossiformis</name>
    <dbReference type="NCBI Taxonomy" id="679940"/>
    <lineage>
        <taxon>Eukaryota</taxon>
        <taxon>Fungi</taxon>
        <taxon>Fungi incertae sedis</taxon>
        <taxon>Mucoromycota</taxon>
        <taxon>Mucoromycotina</taxon>
        <taxon>Mucoromycetes</taxon>
        <taxon>Mucorales</taxon>
        <taxon>Mucorineae</taxon>
        <taxon>Mucoraceae</taxon>
        <taxon>Apophysomyces</taxon>
    </lineage>
</organism>
<dbReference type="PANTHER" id="PTHR37834">
    <property type="entry name" value="GDSL-LIKE LIPASE/ACYLHYDROLASE DOMAIN PROTEIN (AFU_ORTHOLOGUE AFUA_2G00620)"/>
    <property type="match status" value="1"/>
</dbReference>
<evidence type="ECO:0000313" key="3">
    <source>
        <dbReference type="EMBL" id="KAF7721856.1"/>
    </source>
</evidence>
<dbReference type="InterPro" id="IPR052762">
    <property type="entry name" value="PCW_deacetylase/CE"/>
</dbReference>
<reference evidence="3" key="1">
    <citation type="submission" date="2020-01" db="EMBL/GenBank/DDBJ databases">
        <title>Genome Sequencing of Three Apophysomyces-Like Fungal Strains Confirms a Novel Fungal Genus in the Mucoromycota with divergent Burkholderia-like Endosymbiotic Bacteria.</title>
        <authorList>
            <person name="Stajich J.E."/>
            <person name="Macias A.M."/>
            <person name="Carter-House D."/>
            <person name="Lovett B."/>
            <person name="Kasson L.R."/>
            <person name="Berry K."/>
            <person name="Grigoriev I."/>
            <person name="Chang Y."/>
            <person name="Spatafora J."/>
            <person name="Kasson M.T."/>
        </authorList>
    </citation>
    <scope>NUCLEOTIDE SEQUENCE</scope>
    <source>
        <strain evidence="3">NRRL A-21654</strain>
    </source>
</reference>
<evidence type="ECO:0000256" key="1">
    <source>
        <dbReference type="SAM" id="SignalP"/>
    </source>
</evidence>
<dbReference type="OrthoDB" id="426133at2759"/>
<dbReference type="Gene3D" id="2.60.120.200">
    <property type="match status" value="1"/>
</dbReference>
<comment type="caution">
    <text evidence="3">The sequence shown here is derived from an EMBL/GenBank/DDBJ whole genome shotgun (WGS) entry which is preliminary data.</text>
</comment>
<feature type="signal peptide" evidence="1">
    <location>
        <begin position="1"/>
        <end position="18"/>
    </location>
</feature>
<dbReference type="Gene3D" id="2.60.120.260">
    <property type="entry name" value="Galactose-binding domain-like"/>
    <property type="match status" value="1"/>
</dbReference>
<evidence type="ECO:0000259" key="2">
    <source>
        <dbReference type="Pfam" id="PF17996"/>
    </source>
</evidence>
<gene>
    <name evidence="3" type="ORF">EC973_004064</name>
</gene>
<name>A0A8H7BLS8_9FUNG</name>
<dbReference type="EMBL" id="JABAYA010000230">
    <property type="protein sequence ID" value="KAF7721856.1"/>
    <property type="molecule type" value="Genomic_DNA"/>
</dbReference>
<dbReference type="AlphaFoldDB" id="A0A8H7BLS8"/>
<evidence type="ECO:0000313" key="4">
    <source>
        <dbReference type="Proteomes" id="UP000605846"/>
    </source>
</evidence>
<feature type="chain" id="PRO_5034491778" description="Carbohydrate esterase 2 N-terminal domain-containing protein" evidence="1">
    <location>
        <begin position="19"/>
        <end position="555"/>
    </location>
</feature>
<dbReference type="InterPro" id="IPR040794">
    <property type="entry name" value="CE2_N"/>
</dbReference>
<dbReference type="InterPro" id="IPR036514">
    <property type="entry name" value="SGNH_hydro_sf"/>
</dbReference>
<dbReference type="Gene3D" id="3.40.50.1110">
    <property type="entry name" value="SGNH hydrolase"/>
    <property type="match status" value="1"/>
</dbReference>
<keyword evidence="1" id="KW-0732">Signal</keyword>
<sequence>MTFAHGFLLLSFLGATFANISASRLIPFNDANIHYTGRWRIRSTAIQSGWPGAYFRARLVGAEISLQLSSATSLYVKIDDQPVVQFDAIYQGTMPIQLDIAKNLTNGPHDIVVISSANTSISFESIILPENGHIEPTIPLSNMIEFIGHDLVLGTHTSKHLLSSFAWLVADTLSTERAQIAYRDAWLMDHDGSLGMESRYFSWDASGDEEWDFSSYIPNGIVVLLGRNDQREDYGYHLMEFLQRVRLHAKSSSILVLSEPLGDRLRESQDAVIQLNDQGDQDVYFIDTTGWIRPKKLSSNGRECDDGSFNDTDHELFAQKLSPLLDAKLAVPRRSLPGPPPNPNLPNNWRTMDIGDEASIGLPGSVSFDSGNTFTLWGSGLDIGNVKDAFRYVYQQLSGDGIIEVTVESHSAFETCAKAGIMMREHLAPGSANVMIGVSPADGLILQERVNNFNSTRLIKKSRASPPYRVRLARKGNEFTAQIMRPGEESVDWETFRSVKTVLARDIYVGMAVTSCDPSVVSVGKFTNVSLQGGVGSGLYQQSNPLRLKLQEPTG</sequence>
<accession>A0A8H7BLS8</accession>
<feature type="domain" description="Carbohydrate esterase 2 N-terminal" evidence="2">
    <location>
        <begin position="35"/>
        <end position="120"/>
    </location>
</feature>
<dbReference type="PANTHER" id="PTHR37834:SF2">
    <property type="entry name" value="ESTERASE, SGNH HYDROLASE-TYPE"/>
    <property type="match status" value="1"/>
</dbReference>
<protein>
    <recommendedName>
        <fullName evidence="2">Carbohydrate esterase 2 N-terminal domain-containing protein</fullName>
    </recommendedName>
</protein>